<organism evidence="1">
    <name type="scientific">Rhizophora mucronata</name>
    <name type="common">Asiatic mangrove</name>
    <dbReference type="NCBI Taxonomy" id="61149"/>
    <lineage>
        <taxon>Eukaryota</taxon>
        <taxon>Viridiplantae</taxon>
        <taxon>Streptophyta</taxon>
        <taxon>Embryophyta</taxon>
        <taxon>Tracheophyta</taxon>
        <taxon>Spermatophyta</taxon>
        <taxon>Magnoliopsida</taxon>
        <taxon>eudicotyledons</taxon>
        <taxon>Gunneridae</taxon>
        <taxon>Pentapetalae</taxon>
        <taxon>rosids</taxon>
        <taxon>fabids</taxon>
        <taxon>Malpighiales</taxon>
        <taxon>Rhizophoraceae</taxon>
        <taxon>Rhizophora</taxon>
    </lineage>
</organism>
<dbReference type="AlphaFoldDB" id="A0A2P2QPV3"/>
<dbReference type="EMBL" id="GGEC01088556">
    <property type="protein sequence ID" value="MBX69040.1"/>
    <property type="molecule type" value="Transcribed_RNA"/>
</dbReference>
<proteinExistence type="predicted"/>
<name>A0A2P2QPV3_RHIMU</name>
<evidence type="ECO:0000313" key="1">
    <source>
        <dbReference type="EMBL" id="MBX69040.1"/>
    </source>
</evidence>
<accession>A0A2P2QPV3</accession>
<protein>
    <submittedName>
        <fullName evidence="1">Pentatricopeptide repeat-containing protein At1g06710 isoform X1</fullName>
    </submittedName>
</protein>
<reference evidence="1" key="1">
    <citation type="submission" date="2018-02" db="EMBL/GenBank/DDBJ databases">
        <title>Rhizophora mucronata_Transcriptome.</title>
        <authorList>
            <person name="Meera S.P."/>
            <person name="Sreeshan A."/>
            <person name="Augustine A."/>
        </authorList>
    </citation>
    <scope>NUCLEOTIDE SEQUENCE</scope>
    <source>
        <tissue evidence="1">Leaf</tissue>
    </source>
</reference>
<sequence length="77" mass="8734">MLTTVGLLLICNGIQQGISQRGKFLPRNRLCLRNIWQKGLIRIHQPFEIVKRRGGNGSGDDMKEISAGEQKMVSLKW</sequence>